<comment type="catalytic activity">
    <reaction evidence="1 12">
        <text>beta-D-fructose 1,6-bisphosphate = D-glyceraldehyde 3-phosphate + dihydroxyacetone phosphate</text>
        <dbReference type="Rhea" id="RHEA:14729"/>
        <dbReference type="ChEBI" id="CHEBI:32966"/>
        <dbReference type="ChEBI" id="CHEBI:57642"/>
        <dbReference type="ChEBI" id="CHEBI:59776"/>
        <dbReference type="EC" id="4.1.2.13"/>
    </reaction>
</comment>
<feature type="binding site" evidence="11">
    <location>
        <position position="131"/>
    </location>
    <ligand>
        <name>Zn(2+)</name>
        <dbReference type="ChEBI" id="CHEBI:29105"/>
        <label>2</label>
    </ligand>
</feature>
<reference evidence="13 14" key="1">
    <citation type="submission" date="2018-05" db="EMBL/GenBank/DDBJ databases">
        <title>Coraliomargarita sinensis sp. nov., isolated from a marine solar saltern.</title>
        <authorList>
            <person name="Zhou L.Y."/>
        </authorList>
    </citation>
    <scope>NUCLEOTIDE SEQUENCE [LARGE SCALE GENOMIC DNA]</scope>
    <source>
        <strain evidence="13 14">WN38</strain>
    </source>
</reference>
<dbReference type="OrthoDB" id="9803995at2"/>
<evidence type="ECO:0000256" key="12">
    <source>
        <dbReference type="RuleBase" id="RU366023"/>
    </source>
</evidence>
<keyword evidence="5 11" id="KW-0479">Metal-binding</keyword>
<feature type="binding site" evidence="11">
    <location>
        <position position="96"/>
    </location>
    <ligand>
        <name>Zn(2+)</name>
        <dbReference type="ChEBI" id="CHEBI:29105"/>
        <label>1</label>
        <note>catalytic</note>
    </ligand>
</feature>
<evidence type="ECO:0000256" key="4">
    <source>
        <dbReference type="ARBA" id="ARBA00013068"/>
    </source>
</evidence>
<dbReference type="PANTHER" id="PTHR30559">
    <property type="entry name" value="FRUCTOSE-BISPHOSPHATE ALDOLASE CLASS 2"/>
    <property type="match status" value="1"/>
</dbReference>
<proteinExistence type="inferred from homology"/>
<dbReference type="EMBL" id="QHJQ01000001">
    <property type="protein sequence ID" value="PXA05757.1"/>
    <property type="molecule type" value="Genomic_DNA"/>
</dbReference>
<feature type="binding site" evidence="10">
    <location>
        <begin position="271"/>
        <end position="274"/>
    </location>
    <ligand>
        <name>dihydroxyacetone phosphate</name>
        <dbReference type="ChEBI" id="CHEBI:57642"/>
    </ligand>
</feature>
<feature type="binding site" evidence="11">
    <location>
        <position position="249"/>
    </location>
    <ligand>
        <name>Zn(2+)</name>
        <dbReference type="ChEBI" id="CHEBI:29105"/>
        <label>1</label>
        <note>catalytic</note>
    </ligand>
</feature>
<evidence type="ECO:0000256" key="11">
    <source>
        <dbReference type="PIRSR" id="PIRSR001359-3"/>
    </source>
</evidence>
<feature type="binding site" evidence="11">
    <location>
        <position position="212"/>
    </location>
    <ligand>
        <name>Zn(2+)</name>
        <dbReference type="ChEBI" id="CHEBI:29105"/>
        <label>1</label>
        <note>catalytic</note>
    </ligand>
</feature>
<dbReference type="InterPro" id="IPR000771">
    <property type="entry name" value="FBA_II"/>
</dbReference>
<accession>A0A317ZNK6</accession>
<dbReference type="Gene3D" id="3.20.20.70">
    <property type="entry name" value="Aldolase class I"/>
    <property type="match status" value="1"/>
</dbReference>
<dbReference type="NCBIfam" id="NF006628">
    <property type="entry name" value="PRK09197.1"/>
    <property type="match status" value="1"/>
</dbReference>
<evidence type="ECO:0000256" key="8">
    <source>
        <dbReference type="ARBA" id="ARBA00023239"/>
    </source>
</evidence>
<comment type="pathway">
    <text evidence="2 12">Carbohydrate degradation; glycolysis; D-glyceraldehyde 3-phosphate and glycerone phosphate from D-glucose: step 4/4.</text>
</comment>
<dbReference type="GO" id="GO:0008270">
    <property type="term" value="F:zinc ion binding"/>
    <property type="evidence" value="ECO:0007669"/>
    <property type="project" value="UniProtKB-UniRule"/>
</dbReference>
<evidence type="ECO:0000313" key="13">
    <source>
        <dbReference type="EMBL" id="PXA05757.1"/>
    </source>
</evidence>
<dbReference type="InParanoid" id="A0A317ZNK6"/>
<evidence type="ECO:0000313" key="14">
    <source>
        <dbReference type="Proteomes" id="UP000247099"/>
    </source>
</evidence>
<dbReference type="NCBIfam" id="TIGR01520">
    <property type="entry name" value="FruBisAldo_II_A"/>
    <property type="match status" value="1"/>
</dbReference>
<feature type="binding site" evidence="10">
    <location>
        <position position="213"/>
    </location>
    <ligand>
        <name>dihydroxyacetone phosphate</name>
        <dbReference type="ChEBI" id="CHEBI:57642"/>
    </ligand>
</feature>
<comment type="similarity">
    <text evidence="3 12">Belongs to the class II fructose-bisphosphate aldolase family.</text>
</comment>
<sequence>MPVATPAQYAAMIDAAQKGNYAYPAVNVTSITTINAALKAFADAKSDGIIQVSTGGGQFASGLDVKDAAFGAIVLAEATHILAEKYDVLVALHTDHCHPEKVDSFLKPLFEASRKRKAEGKGPLFQSHMFDGSVVDLEENLKISKELLKECAELDIILEVEAGCVGGEEDGHDTSGLPIDKLYTTPGDMLDVYEALQPIGRFLFAATFGNVHGSYKPGAVKLKPEILRDGQKAVIDKHGEEAKMDLVFHGGSGSELSDIRETLEYGVVKMNIDTDTQYAFTRPVVTHICENIEGVLKIDGEVGNKKTYDPRSYLKKAEANMAARLVKAAEDLCSNGKTIFGTV</sequence>
<dbReference type="RefSeq" id="WP_110129834.1">
    <property type="nucleotide sequence ID" value="NZ_QHJQ01000001.1"/>
</dbReference>
<dbReference type="Pfam" id="PF01116">
    <property type="entry name" value="F_bP_aldolase"/>
    <property type="match status" value="1"/>
</dbReference>
<feature type="active site" description="Proton donor" evidence="9">
    <location>
        <position position="95"/>
    </location>
</feature>
<evidence type="ECO:0000256" key="6">
    <source>
        <dbReference type="ARBA" id="ARBA00022833"/>
    </source>
</evidence>
<dbReference type="Proteomes" id="UP000247099">
    <property type="component" value="Unassembled WGS sequence"/>
</dbReference>
<feature type="binding site" evidence="10">
    <location>
        <begin position="250"/>
        <end position="252"/>
    </location>
    <ligand>
        <name>dihydroxyacetone phosphate</name>
        <dbReference type="ChEBI" id="CHEBI:57642"/>
    </ligand>
</feature>
<comment type="function">
    <text evidence="12">Catalyzes the aldol condensation of dihydroxyacetone phosphate (DHAP or glycerone-phosphate) with glyceraldehyde 3-phosphate (G3P) to form fructose 1,6-bisphosphate (FBP) in gluconeogenesis and the reverse reaction in glycolysis.</text>
</comment>
<dbReference type="PANTHER" id="PTHR30559:SF0">
    <property type="entry name" value="FRUCTOSE-BISPHOSPHATE ALDOLASE"/>
    <property type="match status" value="1"/>
</dbReference>
<dbReference type="AlphaFoldDB" id="A0A317ZNK6"/>
<evidence type="ECO:0000256" key="3">
    <source>
        <dbReference type="ARBA" id="ARBA00005812"/>
    </source>
</evidence>
<keyword evidence="14" id="KW-1185">Reference proteome</keyword>
<dbReference type="GO" id="GO:0006096">
    <property type="term" value="P:glycolytic process"/>
    <property type="evidence" value="ECO:0007669"/>
    <property type="project" value="UniProtKB-UniPathway"/>
</dbReference>
<dbReference type="SUPFAM" id="SSF51569">
    <property type="entry name" value="Aldolase"/>
    <property type="match status" value="1"/>
</dbReference>
<keyword evidence="6 11" id="KW-0862">Zinc</keyword>
<dbReference type="GO" id="GO:0005829">
    <property type="term" value="C:cytosol"/>
    <property type="evidence" value="ECO:0007669"/>
    <property type="project" value="TreeGrafter"/>
</dbReference>
<comment type="cofactor">
    <cofactor evidence="11 12">
        <name>Zn(2+)</name>
        <dbReference type="ChEBI" id="CHEBI:29105"/>
    </cofactor>
    <text evidence="11 12">Binds 2 Zn(2+) ions per subunit. One is catalytic and the other provides a structural contribution.</text>
</comment>
<evidence type="ECO:0000256" key="5">
    <source>
        <dbReference type="ARBA" id="ARBA00022723"/>
    </source>
</evidence>
<feature type="binding site" evidence="11">
    <location>
        <position position="161"/>
    </location>
    <ligand>
        <name>Zn(2+)</name>
        <dbReference type="ChEBI" id="CHEBI:29105"/>
        <label>2</label>
    </ligand>
</feature>
<evidence type="ECO:0000256" key="2">
    <source>
        <dbReference type="ARBA" id="ARBA00004714"/>
    </source>
</evidence>
<keyword evidence="8 12" id="KW-0456">Lyase</keyword>
<dbReference type="InterPro" id="IPR013785">
    <property type="entry name" value="Aldolase_TIM"/>
</dbReference>
<protein>
    <recommendedName>
        <fullName evidence="4 12">Fructose-bisphosphate aldolase</fullName>
        <shortName evidence="12">FBP aldolase</shortName>
        <ecNumber evidence="4 12">4.1.2.13</ecNumber>
    </recommendedName>
</protein>
<evidence type="ECO:0000256" key="7">
    <source>
        <dbReference type="ARBA" id="ARBA00023152"/>
    </source>
</evidence>
<dbReference type="EC" id="4.1.2.13" evidence="4 12"/>
<evidence type="ECO:0000256" key="10">
    <source>
        <dbReference type="PIRSR" id="PIRSR001359-2"/>
    </source>
</evidence>
<comment type="caution">
    <text evidence="13">The sequence shown here is derived from an EMBL/GenBank/DDBJ whole genome shotgun (WGS) entry which is preliminary data.</text>
</comment>
<name>A0A317ZNK6_9BACT</name>
<dbReference type="InterPro" id="IPR006411">
    <property type="entry name" value="Fruct_bisP_bact"/>
</dbReference>
<dbReference type="PIRSF" id="PIRSF001359">
    <property type="entry name" value="F_bP_aldolase_II"/>
    <property type="match status" value="1"/>
</dbReference>
<keyword evidence="7 12" id="KW-0324">Glycolysis</keyword>
<gene>
    <name evidence="13" type="ORF">DDZ13_02495</name>
</gene>
<dbReference type="FunCoup" id="A0A317ZNK6">
    <property type="interactions" value="300"/>
</dbReference>
<evidence type="ECO:0000256" key="1">
    <source>
        <dbReference type="ARBA" id="ARBA00000441"/>
    </source>
</evidence>
<dbReference type="UniPathway" id="UPA00109">
    <property type="reaction ID" value="UER00183"/>
</dbReference>
<evidence type="ECO:0000256" key="9">
    <source>
        <dbReference type="PIRSR" id="PIRSR001359-1"/>
    </source>
</evidence>
<dbReference type="NCBIfam" id="TIGR00167">
    <property type="entry name" value="cbbA"/>
    <property type="match status" value="1"/>
</dbReference>
<dbReference type="GO" id="GO:0004332">
    <property type="term" value="F:fructose-bisphosphate aldolase activity"/>
    <property type="evidence" value="ECO:0007669"/>
    <property type="project" value="UniProtKB-EC"/>
</dbReference>
<organism evidence="13 14">
    <name type="scientific">Coraliomargarita sinensis</name>
    <dbReference type="NCBI Taxonomy" id="2174842"/>
    <lineage>
        <taxon>Bacteria</taxon>
        <taxon>Pseudomonadati</taxon>
        <taxon>Verrucomicrobiota</taxon>
        <taxon>Opitutia</taxon>
        <taxon>Puniceicoccales</taxon>
        <taxon>Coraliomargaritaceae</taxon>
        <taxon>Coraliomargarita</taxon>
    </lineage>
</organism>